<keyword evidence="1" id="KW-0812">Transmembrane</keyword>
<keyword evidence="1" id="KW-1133">Transmembrane helix</keyword>
<dbReference type="AlphaFoldDB" id="A0AA35TL28"/>
<name>A0AA35TL28_GEOBA</name>
<evidence type="ECO:0000313" key="2">
    <source>
        <dbReference type="EMBL" id="CAI8050265.1"/>
    </source>
</evidence>
<accession>A0AA35TL28</accession>
<feature type="transmembrane region" description="Helical" evidence="1">
    <location>
        <begin position="21"/>
        <end position="40"/>
    </location>
</feature>
<keyword evidence="3" id="KW-1185">Reference proteome</keyword>
<dbReference type="Proteomes" id="UP001174909">
    <property type="component" value="Unassembled WGS sequence"/>
</dbReference>
<evidence type="ECO:0000256" key="1">
    <source>
        <dbReference type="SAM" id="Phobius"/>
    </source>
</evidence>
<dbReference type="EMBL" id="CASHTH010003846">
    <property type="protein sequence ID" value="CAI8050265.1"/>
    <property type="molecule type" value="Genomic_DNA"/>
</dbReference>
<keyword evidence="1" id="KW-0472">Membrane</keyword>
<sequence>MEEVRSRVLAFRQRFNVIKQATIKRLIACQITVASMVFWLTSIRALGEHRVFLEGNLNALGQYPDHWVLFGKLNLYWNYLAYDLLHQLLKVLTTQFREFRTNSEVIAEYKKDLEEFKQNTPLKVFCKAEPMPLSAARYSATRFPGDGG</sequence>
<evidence type="ECO:0000313" key="3">
    <source>
        <dbReference type="Proteomes" id="UP001174909"/>
    </source>
</evidence>
<organism evidence="2 3">
    <name type="scientific">Geodia barretti</name>
    <name type="common">Barrett's horny sponge</name>
    <dbReference type="NCBI Taxonomy" id="519541"/>
    <lineage>
        <taxon>Eukaryota</taxon>
        <taxon>Metazoa</taxon>
        <taxon>Porifera</taxon>
        <taxon>Demospongiae</taxon>
        <taxon>Heteroscleromorpha</taxon>
        <taxon>Tetractinellida</taxon>
        <taxon>Astrophorina</taxon>
        <taxon>Geodiidae</taxon>
        <taxon>Geodia</taxon>
    </lineage>
</organism>
<protein>
    <submittedName>
        <fullName evidence="2">Uncharacterized protein</fullName>
    </submittedName>
</protein>
<gene>
    <name evidence="2" type="ORF">GBAR_LOCUS27622</name>
</gene>
<comment type="caution">
    <text evidence="2">The sequence shown here is derived from an EMBL/GenBank/DDBJ whole genome shotgun (WGS) entry which is preliminary data.</text>
</comment>
<reference evidence="2" key="1">
    <citation type="submission" date="2023-03" db="EMBL/GenBank/DDBJ databases">
        <authorList>
            <person name="Steffen K."/>
            <person name="Cardenas P."/>
        </authorList>
    </citation>
    <scope>NUCLEOTIDE SEQUENCE</scope>
</reference>
<proteinExistence type="predicted"/>